<proteinExistence type="predicted"/>
<protein>
    <submittedName>
        <fullName evidence="2">Uncharacterized protein</fullName>
    </submittedName>
</protein>
<comment type="caution">
    <text evidence="2">The sequence shown here is derived from an EMBL/GenBank/DDBJ whole genome shotgun (WGS) entry which is preliminary data.</text>
</comment>
<organism evidence="2 3">
    <name type="scientific">Hibiscus sabdariffa</name>
    <name type="common">roselle</name>
    <dbReference type="NCBI Taxonomy" id="183260"/>
    <lineage>
        <taxon>Eukaryota</taxon>
        <taxon>Viridiplantae</taxon>
        <taxon>Streptophyta</taxon>
        <taxon>Embryophyta</taxon>
        <taxon>Tracheophyta</taxon>
        <taxon>Spermatophyta</taxon>
        <taxon>Magnoliopsida</taxon>
        <taxon>eudicotyledons</taxon>
        <taxon>Gunneridae</taxon>
        <taxon>Pentapetalae</taxon>
        <taxon>rosids</taxon>
        <taxon>malvids</taxon>
        <taxon>Malvales</taxon>
        <taxon>Malvaceae</taxon>
        <taxon>Malvoideae</taxon>
        <taxon>Hibiscus</taxon>
    </lineage>
</organism>
<reference evidence="2 3" key="1">
    <citation type="journal article" date="2024" name="G3 (Bethesda)">
        <title>Genome assembly of Hibiscus sabdariffa L. provides insights into metabolisms of medicinal natural products.</title>
        <authorList>
            <person name="Kim T."/>
        </authorList>
    </citation>
    <scope>NUCLEOTIDE SEQUENCE [LARGE SCALE GENOMIC DNA]</scope>
    <source>
        <strain evidence="2">TK-2024</strain>
        <tissue evidence="2">Old leaves</tissue>
    </source>
</reference>
<accession>A0ABR2SF39</accession>
<gene>
    <name evidence="2" type="ORF">V6N11_003816</name>
</gene>
<evidence type="ECO:0000313" key="3">
    <source>
        <dbReference type="Proteomes" id="UP001396334"/>
    </source>
</evidence>
<keyword evidence="1" id="KW-1133">Transmembrane helix</keyword>
<dbReference type="Proteomes" id="UP001396334">
    <property type="component" value="Unassembled WGS sequence"/>
</dbReference>
<keyword evidence="1" id="KW-0812">Transmembrane</keyword>
<evidence type="ECO:0000313" key="2">
    <source>
        <dbReference type="EMBL" id="KAK9023603.1"/>
    </source>
</evidence>
<keyword evidence="3" id="KW-1185">Reference proteome</keyword>
<sequence>MMEKYLSVEHDSCRVQFDSLELGVELVTVMEFFNILAFLFISLVLILEVSEMDYCRILTPQVNGHSDFCGPRVYTPSGHLENATIPVNMLVNPIKDSGLPRNSEQVPSKLITSRVATFLMIQLIATVCNRSTEMVEAFYSVNRFGLQEDMWNHASKGIEYSCIFGLHLLDETGELL</sequence>
<evidence type="ECO:0000256" key="1">
    <source>
        <dbReference type="SAM" id="Phobius"/>
    </source>
</evidence>
<keyword evidence="1" id="KW-0472">Membrane</keyword>
<dbReference type="EMBL" id="JBBPBN010000015">
    <property type="protein sequence ID" value="KAK9023603.1"/>
    <property type="molecule type" value="Genomic_DNA"/>
</dbReference>
<name>A0ABR2SF39_9ROSI</name>
<feature type="transmembrane region" description="Helical" evidence="1">
    <location>
        <begin position="26"/>
        <end position="47"/>
    </location>
</feature>